<protein>
    <submittedName>
        <fullName evidence="2">Uncharacterized protein</fullName>
    </submittedName>
</protein>
<keyword evidence="1" id="KW-0812">Transmembrane</keyword>
<evidence type="ECO:0000313" key="3">
    <source>
        <dbReference type="Proteomes" id="UP000252733"/>
    </source>
</evidence>
<proteinExistence type="predicted"/>
<reference evidence="2 3" key="1">
    <citation type="submission" date="2018-07" db="EMBL/GenBank/DDBJ databases">
        <title>Freshwater and sediment microbial communities from various areas in North America, analyzing microbe dynamics in response to fracking.</title>
        <authorList>
            <person name="Lamendella R."/>
        </authorList>
    </citation>
    <scope>NUCLEOTIDE SEQUENCE [LARGE SCALE GENOMIC DNA]</scope>
    <source>
        <strain evidence="2 3">160A</strain>
    </source>
</reference>
<feature type="transmembrane region" description="Helical" evidence="1">
    <location>
        <begin position="310"/>
        <end position="343"/>
    </location>
</feature>
<dbReference type="EMBL" id="QPIZ01000025">
    <property type="protein sequence ID" value="RCW29845.1"/>
    <property type="molecule type" value="Genomic_DNA"/>
</dbReference>
<dbReference type="Proteomes" id="UP000252733">
    <property type="component" value="Unassembled WGS sequence"/>
</dbReference>
<accession>A0A2T0XSA9</accession>
<dbReference type="RefSeq" id="WP_106151827.1">
    <property type="nucleotide sequence ID" value="NZ_PVTS01000002.1"/>
</dbReference>
<keyword evidence="3" id="KW-1185">Reference proteome</keyword>
<name>A0A2T0XSA9_9BACT</name>
<evidence type="ECO:0000313" key="2">
    <source>
        <dbReference type="EMBL" id="RCW29845.1"/>
    </source>
</evidence>
<dbReference type="OrthoDB" id="4649283at2"/>
<dbReference type="STRING" id="1168289.GCA_000259075_00509"/>
<dbReference type="AlphaFoldDB" id="A0A2T0XSA9"/>
<evidence type="ECO:0000256" key="1">
    <source>
        <dbReference type="SAM" id="Phobius"/>
    </source>
</evidence>
<sequence length="780" mass="85694">MAGSQTHGFDMVIEVSTATINNLVSGIFDNEGFLGSLFPDSYILERFDLATNFNRPPDVPASAENPVELIASLEFGEENTGQLRIVAGMVVDRSDEDMDLVQIDFKDHLFVCELSIDGTSIGLVNTFVANRLKEHSIPLIPIPVNRSSSDTLDITRADLKIIDDSTDEDGDALGVMLTFGGGTAGNLGAFNSAFAREGAGAAVAINFDWLCRNIGPRIEESIGLSEGAFSNCRFRGSHTIKDGVKLTELDIAPGDDNIQVSGKVKKSGTCYEASGEIGARIFVSIQAGELRVRFETDDPDIDVDIPWYCYLAGGILGALGGILIGVISSIVGAILIPLILWIAQSVIESTVSNIAGQVTDAIGGAGVTVPLVGVGNVLDRAFIDDLTITYDLFPEEYAEVKSEGNLTLRNGYFLDLDNGIVKSSNFSGAEFQLEGTHVGRKMKTLCGTSLGAGRLPDFSKARRFHLYRLTYGEVNEVPFDQVAVYVDFPLPWIEDKYVCSRRVFGAKTSDGCLSLFQIYHVDDSNYYIRYRTYQMESSTVRIVGSFRCRPAWANFEVAEINYTSAAELNSHFREKVQLEFDDKSLDLIDKVEAIRSERVDEKQGLQVALKSAIPAVDAKLEPLYGEALTLDKQFLDYHKAVGDWLERRVPERKSKTGHFRASVDGDAVVSSVNWSVDGHGLKPETEGEVRVQGEVFEYKTSGNYLTLSSNSGKEMEVPIKVIVVTEKGSVFTEIRCVPFKNDCGYTVRRIPLFMEYIEKFSSEFGIVKARSKKPELIVSR</sequence>
<organism evidence="2 3">
    <name type="scientific">Marinilabilia salmonicolor</name>
    <dbReference type="NCBI Taxonomy" id="989"/>
    <lineage>
        <taxon>Bacteria</taxon>
        <taxon>Pseudomonadati</taxon>
        <taxon>Bacteroidota</taxon>
        <taxon>Bacteroidia</taxon>
        <taxon>Marinilabiliales</taxon>
        <taxon>Marinilabiliaceae</taxon>
        <taxon>Marinilabilia</taxon>
    </lineage>
</organism>
<comment type="caution">
    <text evidence="2">The sequence shown here is derived from an EMBL/GenBank/DDBJ whole genome shotgun (WGS) entry which is preliminary data.</text>
</comment>
<keyword evidence="1" id="KW-0472">Membrane</keyword>
<keyword evidence="1" id="KW-1133">Transmembrane helix</keyword>
<gene>
    <name evidence="2" type="ORF">DFO77_12538</name>
</gene>